<dbReference type="Proteomes" id="UP000323917">
    <property type="component" value="Chromosome"/>
</dbReference>
<proteinExistence type="predicted"/>
<name>A0A5B9QAC6_9BACT</name>
<reference evidence="2 3" key="1">
    <citation type="submission" date="2019-08" db="EMBL/GenBank/DDBJ databases">
        <title>Deep-cultivation of Planctomycetes and their phenomic and genomic characterization uncovers novel biology.</title>
        <authorList>
            <person name="Wiegand S."/>
            <person name="Jogler M."/>
            <person name="Boedeker C."/>
            <person name="Pinto D."/>
            <person name="Vollmers J."/>
            <person name="Rivas-Marin E."/>
            <person name="Kohn T."/>
            <person name="Peeters S.H."/>
            <person name="Heuer A."/>
            <person name="Rast P."/>
            <person name="Oberbeckmann S."/>
            <person name="Bunk B."/>
            <person name="Jeske O."/>
            <person name="Meyerdierks A."/>
            <person name="Storesund J.E."/>
            <person name="Kallscheuer N."/>
            <person name="Luecker S."/>
            <person name="Lage O.M."/>
            <person name="Pohl T."/>
            <person name="Merkel B.J."/>
            <person name="Hornburger P."/>
            <person name="Mueller R.-W."/>
            <person name="Bruemmer F."/>
            <person name="Labrenz M."/>
            <person name="Spormann A.M."/>
            <person name="Op den Camp H."/>
            <person name="Overmann J."/>
            <person name="Amann R."/>
            <person name="Jetten M.S.M."/>
            <person name="Mascher T."/>
            <person name="Medema M.H."/>
            <person name="Devos D.P."/>
            <person name="Kaster A.-K."/>
            <person name="Ovreas L."/>
            <person name="Rohde M."/>
            <person name="Galperin M.Y."/>
            <person name="Jogler C."/>
        </authorList>
    </citation>
    <scope>NUCLEOTIDE SEQUENCE [LARGE SCALE GENOMIC DNA]</scope>
    <source>
        <strain evidence="2 3">Pr1d</strain>
    </source>
</reference>
<organism evidence="2 3">
    <name type="scientific">Bythopirellula goksoeyrii</name>
    <dbReference type="NCBI Taxonomy" id="1400387"/>
    <lineage>
        <taxon>Bacteria</taxon>
        <taxon>Pseudomonadati</taxon>
        <taxon>Planctomycetota</taxon>
        <taxon>Planctomycetia</taxon>
        <taxon>Pirellulales</taxon>
        <taxon>Lacipirellulaceae</taxon>
        <taxon>Bythopirellula</taxon>
    </lineage>
</organism>
<evidence type="ECO:0008006" key="4">
    <source>
        <dbReference type="Google" id="ProtNLM"/>
    </source>
</evidence>
<feature type="chain" id="PRO_5022706604" description="PEP-CTERM protein-sorting domain-containing protein" evidence="1">
    <location>
        <begin position="29"/>
        <end position="182"/>
    </location>
</feature>
<dbReference type="AlphaFoldDB" id="A0A5B9QAC6"/>
<protein>
    <recommendedName>
        <fullName evidence="4">PEP-CTERM protein-sorting domain-containing protein</fullName>
    </recommendedName>
</protein>
<evidence type="ECO:0000313" key="2">
    <source>
        <dbReference type="EMBL" id="QEG35927.1"/>
    </source>
</evidence>
<dbReference type="KEGG" id="bgok:Pr1d_32350"/>
<dbReference type="EMBL" id="CP042913">
    <property type="protein sequence ID" value="QEG35927.1"/>
    <property type="molecule type" value="Genomic_DNA"/>
</dbReference>
<feature type="signal peptide" evidence="1">
    <location>
        <begin position="1"/>
        <end position="28"/>
    </location>
</feature>
<accession>A0A5B9QAC6</accession>
<keyword evidence="3" id="KW-1185">Reference proteome</keyword>
<gene>
    <name evidence="2" type="ORF">Pr1d_32350</name>
</gene>
<evidence type="ECO:0000256" key="1">
    <source>
        <dbReference type="SAM" id="SignalP"/>
    </source>
</evidence>
<keyword evidence="1" id="KW-0732">Signal</keyword>
<evidence type="ECO:0000313" key="3">
    <source>
        <dbReference type="Proteomes" id="UP000323917"/>
    </source>
</evidence>
<sequence length="182" mass="19510" precursor="true">MHSTGRSFLLARCLSACVVASLCSQVFAAGNLDDNNLRNDLVYDSTSGNVQLEVPDFVATGPVVQFSLGTDQAFNLDDGFVTQGLDCGLILPAVACGNEQAISYDDPTNLGFQGVFELGRILPAGFSGPQVQSFLNEASYRTSGIPTLTEFDIFVVPEPSTLIEFLLVVFSLIAVRQPYSRS</sequence>